<keyword evidence="3" id="KW-1185">Reference proteome</keyword>
<evidence type="ECO:0000313" key="2">
    <source>
        <dbReference type="EMBL" id="KAK2558794.1"/>
    </source>
</evidence>
<accession>A0AAD9QCH2</accession>
<reference evidence="2" key="1">
    <citation type="journal article" date="2023" name="G3 (Bethesda)">
        <title>Whole genome assembly and annotation of the endangered Caribbean coral Acropora cervicornis.</title>
        <authorList>
            <person name="Selwyn J.D."/>
            <person name="Vollmer S.V."/>
        </authorList>
    </citation>
    <scope>NUCLEOTIDE SEQUENCE</scope>
    <source>
        <strain evidence="2">K2</strain>
    </source>
</reference>
<dbReference type="EMBL" id="JARQWQ010000043">
    <property type="protein sequence ID" value="KAK2558794.1"/>
    <property type="molecule type" value="Genomic_DNA"/>
</dbReference>
<proteinExistence type="predicted"/>
<feature type="signal peptide" evidence="1">
    <location>
        <begin position="1"/>
        <end position="32"/>
    </location>
</feature>
<sequence length="165" mass="19214">MAYNIKVLGAWTLSSEFFLLVAFMTIVQETGAATNTVRKILNQFCSACTLTPFWKGDTENNVLEYITRRTAGSARRHRRHARHFSFSLIEGNKVQEKSWKEIFKKENNMWQKHDLLMKTWLTHSFLSIFCPLKTPRRLSSSMRPEHKHLIVVLAFMGIRLLVNVA</sequence>
<comment type="caution">
    <text evidence="2">The sequence shown here is derived from an EMBL/GenBank/DDBJ whole genome shotgun (WGS) entry which is preliminary data.</text>
</comment>
<keyword evidence="1" id="KW-0732">Signal</keyword>
<organism evidence="2 3">
    <name type="scientific">Acropora cervicornis</name>
    <name type="common">Staghorn coral</name>
    <dbReference type="NCBI Taxonomy" id="6130"/>
    <lineage>
        <taxon>Eukaryota</taxon>
        <taxon>Metazoa</taxon>
        <taxon>Cnidaria</taxon>
        <taxon>Anthozoa</taxon>
        <taxon>Hexacorallia</taxon>
        <taxon>Scleractinia</taxon>
        <taxon>Astrocoeniina</taxon>
        <taxon>Acroporidae</taxon>
        <taxon>Acropora</taxon>
    </lineage>
</organism>
<evidence type="ECO:0000313" key="3">
    <source>
        <dbReference type="Proteomes" id="UP001249851"/>
    </source>
</evidence>
<reference evidence="2" key="2">
    <citation type="journal article" date="2023" name="Science">
        <title>Genomic signatures of disease resistance in endangered staghorn corals.</title>
        <authorList>
            <person name="Vollmer S.V."/>
            <person name="Selwyn J.D."/>
            <person name="Despard B.A."/>
            <person name="Roesel C.L."/>
        </authorList>
    </citation>
    <scope>NUCLEOTIDE SEQUENCE</scope>
    <source>
        <strain evidence="2">K2</strain>
    </source>
</reference>
<name>A0AAD9QCH2_ACRCE</name>
<gene>
    <name evidence="2" type="ORF">P5673_019009</name>
</gene>
<dbReference type="AlphaFoldDB" id="A0AAD9QCH2"/>
<dbReference type="Proteomes" id="UP001249851">
    <property type="component" value="Unassembled WGS sequence"/>
</dbReference>
<protein>
    <submittedName>
        <fullName evidence="2">Uncharacterized protein</fullName>
    </submittedName>
</protein>
<feature type="chain" id="PRO_5042143198" evidence="1">
    <location>
        <begin position="33"/>
        <end position="165"/>
    </location>
</feature>
<evidence type="ECO:0000256" key="1">
    <source>
        <dbReference type="SAM" id="SignalP"/>
    </source>
</evidence>